<organism evidence="15 16">
    <name type="scientific">Rhizoctonia solani</name>
    <dbReference type="NCBI Taxonomy" id="456999"/>
    <lineage>
        <taxon>Eukaryota</taxon>
        <taxon>Fungi</taxon>
        <taxon>Dikarya</taxon>
        <taxon>Basidiomycota</taxon>
        <taxon>Agaricomycotina</taxon>
        <taxon>Agaricomycetes</taxon>
        <taxon>Cantharellales</taxon>
        <taxon>Ceratobasidiaceae</taxon>
        <taxon>Rhizoctonia</taxon>
    </lineage>
</organism>
<evidence type="ECO:0000256" key="8">
    <source>
        <dbReference type="ARBA" id="ARBA00023002"/>
    </source>
</evidence>
<comment type="caution">
    <text evidence="15">The sequence shown here is derived from an EMBL/GenBank/DDBJ whole genome shotgun (WGS) entry which is preliminary data.</text>
</comment>
<evidence type="ECO:0000256" key="7">
    <source>
        <dbReference type="ARBA" id="ARBA00022989"/>
    </source>
</evidence>
<keyword evidence="13" id="KW-0753">Steroid metabolism</keyword>
<keyword evidence="5" id="KW-0521">NADP</keyword>
<gene>
    <name evidence="15" type="ORF">RDB_LOCUS93776</name>
</gene>
<evidence type="ECO:0000256" key="14">
    <source>
        <dbReference type="SAM" id="Phobius"/>
    </source>
</evidence>
<dbReference type="EMBL" id="CAJMXA010002620">
    <property type="protein sequence ID" value="CAE6484560.1"/>
    <property type="molecule type" value="Genomic_DNA"/>
</dbReference>
<keyword evidence="10" id="KW-0443">Lipid metabolism</keyword>
<evidence type="ECO:0000256" key="13">
    <source>
        <dbReference type="ARBA" id="ARBA00023221"/>
    </source>
</evidence>
<reference evidence="15" key="1">
    <citation type="submission" date="2021-01" db="EMBL/GenBank/DDBJ databases">
        <authorList>
            <person name="Kaushik A."/>
        </authorList>
    </citation>
    <scope>NUCLEOTIDE SEQUENCE</scope>
    <source>
        <strain evidence="15">AG6-10EEA</strain>
    </source>
</reference>
<evidence type="ECO:0000256" key="3">
    <source>
        <dbReference type="ARBA" id="ARBA00022516"/>
    </source>
</evidence>
<dbReference type="GO" id="GO:0006696">
    <property type="term" value="P:ergosterol biosynthetic process"/>
    <property type="evidence" value="ECO:0007669"/>
    <property type="project" value="TreeGrafter"/>
</dbReference>
<evidence type="ECO:0000256" key="2">
    <source>
        <dbReference type="ARBA" id="ARBA00005402"/>
    </source>
</evidence>
<evidence type="ECO:0000256" key="11">
    <source>
        <dbReference type="ARBA" id="ARBA00023136"/>
    </source>
</evidence>
<dbReference type="GO" id="GO:0005789">
    <property type="term" value="C:endoplasmic reticulum membrane"/>
    <property type="evidence" value="ECO:0007669"/>
    <property type="project" value="TreeGrafter"/>
</dbReference>
<evidence type="ECO:0000256" key="9">
    <source>
        <dbReference type="ARBA" id="ARBA00023011"/>
    </source>
</evidence>
<keyword evidence="12" id="KW-1207">Sterol metabolism</keyword>
<keyword evidence="7 14" id="KW-1133">Transmembrane helix</keyword>
<dbReference type="PANTHER" id="PTHR21257">
    <property type="entry name" value="DELTA(14)-STEROL REDUCTASE"/>
    <property type="match status" value="1"/>
</dbReference>
<keyword evidence="6" id="KW-0752">Steroid biosynthesis</keyword>
<dbReference type="Gene3D" id="1.20.120.1630">
    <property type="match status" value="1"/>
</dbReference>
<evidence type="ECO:0000256" key="10">
    <source>
        <dbReference type="ARBA" id="ARBA00023098"/>
    </source>
</evidence>
<feature type="transmembrane region" description="Helical" evidence="14">
    <location>
        <begin position="39"/>
        <end position="58"/>
    </location>
</feature>
<keyword evidence="11 14" id="KW-0472">Membrane</keyword>
<accession>A0A8H3CLU2</accession>
<evidence type="ECO:0000313" key="16">
    <source>
        <dbReference type="Proteomes" id="UP000663853"/>
    </source>
</evidence>
<evidence type="ECO:0000256" key="1">
    <source>
        <dbReference type="ARBA" id="ARBA00004141"/>
    </source>
</evidence>
<dbReference type="InterPro" id="IPR001171">
    <property type="entry name" value="ERG24_DHCR-like"/>
</dbReference>
<sequence>MFHEKWGYMIIFWNFAGVPFTYCYSIVYMALHNPSMYQFSILTYIALYCTLLTAYYIFDTLISQKSCFKMQMQGTYKPCWTFPQLPWGTIQNPTYIQTTHGNKLLMSGWWQFTRKPNYSVNWVQSLTWGLCVGFCSPILYFYSLFFFTVLVHQYVSSFYQVLIQELISRL</sequence>
<keyword evidence="9" id="KW-0756">Sterol biosynthesis</keyword>
<proteinExistence type="inferred from homology"/>
<comment type="similarity">
    <text evidence="2">Belongs to the ERG4/ERG24 family.</text>
</comment>
<feature type="transmembrane region" description="Helical" evidence="14">
    <location>
        <begin position="6"/>
        <end position="27"/>
    </location>
</feature>
<evidence type="ECO:0000313" key="15">
    <source>
        <dbReference type="EMBL" id="CAE6484560.1"/>
    </source>
</evidence>
<keyword evidence="8" id="KW-0560">Oxidoreductase</keyword>
<keyword evidence="3" id="KW-0444">Lipid biosynthesis</keyword>
<evidence type="ECO:0000256" key="4">
    <source>
        <dbReference type="ARBA" id="ARBA00022692"/>
    </source>
</evidence>
<dbReference type="Proteomes" id="UP000663853">
    <property type="component" value="Unassembled WGS sequence"/>
</dbReference>
<keyword evidence="4 14" id="KW-0812">Transmembrane</keyword>
<evidence type="ECO:0000256" key="5">
    <source>
        <dbReference type="ARBA" id="ARBA00022857"/>
    </source>
</evidence>
<evidence type="ECO:0000256" key="12">
    <source>
        <dbReference type="ARBA" id="ARBA00023166"/>
    </source>
</evidence>
<dbReference type="Pfam" id="PF01222">
    <property type="entry name" value="ERG4_ERG24"/>
    <property type="match status" value="1"/>
</dbReference>
<protein>
    <submittedName>
        <fullName evidence="15">Uncharacterized protein</fullName>
    </submittedName>
</protein>
<evidence type="ECO:0000256" key="6">
    <source>
        <dbReference type="ARBA" id="ARBA00022955"/>
    </source>
</evidence>
<feature type="transmembrane region" description="Helical" evidence="14">
    <location>
        <begin position="126"/>
        <end position="151"/>
    </location>
</feature>
<dbReference type="GO" id="GO:0000246">
    <property type="term" value="F:Delta24(24-1) sterol reductase activity"/>
    <property type="evidence" value="ECO:0007669"/>
    <property type="project" value="TreeGrafter"/>
</dbReference>
<dbReference type="AlphaFoldDB" id="A0A8H3CLU2"/>
<comment type="subcellular location">
    <subcellularLocation>
        <location evidence="1">Membrane</location>
        <topology evidence="1">Multi-pass membrane protein</topology>
    </subcellularLocation>
</comment>
<dbReference type="PANTHER" id="PTHR21257:SF31">
    <property type="entry name" value="DELTA(24(24(1)))-STEROL REDUCTASE ERG4"/>
    <property type="match status" value="1"/>
</dbReference>
<name>A0A8H3CLU2_9AGAM</name>